<evidence type="ECO:0000256" key="6">
    <source>
        <dbReference type="ARBA" id="ARBA00022741"/>
    </source>
</evidence>
<evidence type="ECO:0000313" key="13">
    <source>
        <dbReference type="EMBL" id="MBS6941244.1"/>
    </source>
</evidence>
<evidence type="ECO:0000256" key="1">
    <source>
        <dbReference type="ARBA" id="ARBA00009776"/>
    </source>
</evidence>
<evidence type="ECO:0000256" key="8">
    <source>
        <dbReference type="ARBA" id="ARBA00022840"/>
    </source>
</evidence>
<sequence length="245" mass="25771">MTCDIRFDSSSDALSPGVFVTFEGGEGAGKSTHIAILADALRASGREVACLREPGGTRIGEQLRSVVLDPANAEVADMCELFIYEAARAQLVREKIAPALARGVVVLCDRFCDSTLAYQAYGRGLGADCVRRANELACQGVVPDRTVVLEAPSAASGLARAARVAQADRLERAGEAFHARVNEAFRAIAAAEPDRVRSVASRDSIPATACGVFAALEDLFPELSRDAMLRAARTAEAACATGGDR</sequence>
<keyword evidence="6 11" id="KW-0547">Nucleotide-binding</keyword>
<gene>
    <name evidence="11 13" type="primary">tmk</name>
    <name evidence="13" type="ORF">KH142_07195</name>
</gene>
<dbReference type="InterPro" id="IPR018094">
    <property type="entry name" value="Thymidylate_kinase"/>
</dbReference>
<evidence type="ECO:0000256" key="3">
    <source>
        <dbReference type="ARBA" id="ARBA00017144"/>
    </source>
</evidence>
<reference evidence="13" key="1">
    <citation type="submission" date="2021-02" db="EMBL/GenBank/DDBJ databases">
        <title>Infant gut strain persistence is associated with maternal origin, phylogeny, and functional potential including surface adhesion and iron acquisition.</title>
        <authorList>
            <person name="Lou Y.C."/>
        </authorList>
    </citation>
    <scope>NUCLEOTIDE SEQUENCE</scope>
    <source>
        <strain evidence="13">L2_039_000G1_dasL2_039_000G1_concoct_11</strain>
    </source>
</reference>
<dbReference type="HAMAP" id="MF_00165">
    <property type="entry name" value="Thymidylate_kinase"/>
    <property type="match status" value="1"/>
</dbReference>
<dbReference type="InterPro" id="IPR027417">
    <property type="entry name" value="P-loop_NTPase"/>
</dbReference>
<evidence type="ECO:0000256" key="5">
    <source>
        <dbReference type="ARBA" id="ARBA00022727"/>
    </source>
</evidence>
<dbReference type="PROSITE" id="PS01331">
    <property type="entry name" value="THYMIDYLATE_KINASE"/>
    <property type="match status" value="1"/>
</dbReference>
<dbReference type="GO" id="GO:0006235">
    <property type="term" value="P:dTTP biosynthetic process"/>
    <property type="evidence" value="ECO:0007669"/>
    <property type="project" value="UniProtKB-UniRule"/>
</dbReference>
<organism evidence="13 14">
    <name type="scientific">Slackia piriformis</name>
    <dbReference type="NCBI Taxonomy" id="626934"/>
    <lineage>
        <taxon>Bacteria</taxon>
        <taxon>Bacillati</taxon>
        <taxon>Actinomycetota</taxon>
        <taxon>Coriobacteriia</taxon>
        <taxon>Eggerthellales</taxon>
        <taxon>Eggerthellaceae</taxon>
        <taxon>Slackia</taxon>
    </lineage>
</organism>
<evidence type="ECO:0000259" key="12">
    <source>
        <dbReference type="Pfam" id="PF02223"/>
    </source>
</evidence>
<dbReference type="EC" id="2.7.4.9" evidence="2 11"/>
<dbReference type="NCBIfam" id="TIGR00041">
    <property type="entry name" value="DTMP_kinase"/>
    <property type="match status" value="1"/>
</dbReference>
<comment type="function">
    <text evidence="10 11">Phosphorylation of dTMP to form dTDP in both de novo and salvage pathways of dTTP synthesis.</text>
</comment>
<dbReference type="PANTHER" id="PTHR10344">
    <property type="entry name" value="THYMIDYLATE KINASE"/>
    <property type="match status" value="1"/>
</dbReference>
<dbReference type="FunFam" id="3.40.50.300:FF:000225">
    <property type="entry name" value="Thymidylate kinase"/>
    <property type="match status" value="1"/>
</dbReference>
<comment type="caution">
    <text evidence="13">The sequence shown here is derived from an EMBL/GenBank/DDBJ whole genome shotgun (WGS) entry which is preliminary data.</text>
</comment>
<evidence type="ECO:0000256" key="2">
    <source>
        <dbReference type="ARBA" id="ARBA00012980"/>
    </source>
</evidence>
<dbReference type="Pfam" id="PF02223">
    <property type="entry name" value="Thymidylate_kin"/>
    <property type="match status" value="1"/>
</dbReference>
<dbReference type="EMBL" id="JAGZSV010000143">
    <property type="protein sequence ID" value="MBS6941244.1"/>
    <property type="molecule type" value="Genomic_DNA"/>
</dbReference>
<dbReference type="GO" id="GO:0006233">
    <property type="term" value="P:dTDP biosynthetic process"/>
    <property type="evidence" value="ECO:0007669"/>
    <property type="project" value="InterPro"/>
</dbReference>
<comment type="catalytic activity">
    <reaction evidence="9 11">
        <text>dTMP + ATP = dTDP + ADP</text>
        <dbReference type="Rhea" id="RHEA:13517"/>
        <dbReference type="ChEBI" id="CHEBI:30616"/>
        <dbReference type="ChEBI" id="CHEBI:58369"/>
        <dbReference type="ChEBI" id="CHEBI:63528"/>
        <dbReference type="ChEBI" id="CHEBI:456216"/>
        <dbReference type="EC" id="2.7.4.9"/>
    </reaction>
</comment>
<dbReference type="Proteomes" id="UP000727506">
    <property type="component" value="Unassembled WGS sequence"/>
</dbReference>
<evidence type="ECO:0000256" key="9">
    <source>
        <dbReference type="ARBA" id="ARBA00048743"/>
    </source>
</evidence>
<keyword evidence="8 11" id="KW-0067">ATP-binding</keyword>
<dbReference type="InterPro" id="IPR039430">
    <property type="entry name" value="Thymidylate_kin-like_dom"/>
</dbReference>
<evidence type="ECO:0000256" key="7">
    <source>
        <dbReference type="ARBA" id="ARBA00022777"/>
    </source>
</evidence>
<evidence type="ECO:0000256" key="10">
    <source>
        <dbReference type="ARBA" id="ARBA00057735"/>
    </source>
</evidence>
<dbReference type="AlphaFoldDB" id="A0A943UY77"/>
<name>A0A943UY77_9ACTN</name>
<dbReference type="GO" id="GO:0005524">
    <property type="term" value="F:ATP binding"/>
    <property type="evidence" value="ECO:0007669"/>
    <property type="project" value="UniProtKB-UniRule"/>
</dbReference>
<keyword evidence="7 11" id="KW-0418">Kinase</keyword>
<evidence type="ECO:0000256" key="4">
    <source>
        <dbReference type="ARBA" id="ARBA00022679"/>
    </source>
</evidence>
<proteinExistence type="inferred from homology"/>
<dbReference type="PANTHER" id="PTHR10344:SF4">
    <property type="entry name" value="UMP-CMP KINASE 2, MITOCHONDRIAL"/>
    <property type="match status" value="1"/>
</dbReference>
<dbReference type="SUPFAM" id="SSF52540">
    <property type="entry name" value="P-loop containing nucleoside triphosphate hydrolases"/>
    <property type="match status" value="1"/>
</dbReference>
<comment type="similarity">
    <text evidence="1 11">Belongs to the thymidylate kinase family.</text>
</comment>
<keyword evidence="5 11" id="KW-0545">Nucleotide biosynthesis</keyword>
<evidence type="ECO:0000256" key="11">
    <source>
        <dbReference type="HAMAP-Rule" id="MF_00165"/>
    </source>
</evidence>
<dbReference type="GO" id="GO:0006227">
    <property type="term" value="P:dUDP biosynthetic process"/>
    <property type="evidence" value="ECO:0007669"/>
    <property type="project" value="TreeGrafter"/>
</dbReference>
<accession>A0A943UY77</accession>
<protein>
    <recommendedName>
        <fullName evidence="3 11">Thymidylate kinase</fullName>
        <ecNumber evidence="2 11">2.7.4.9</ecNumber>
    </recommendedName>
    <alternativeName>
        <fullName evidence="11">dTMP kinase</fullName>
    </alternativeName>
</protein>
<dbReference type="Gene3D" id="3.40.50.300">
    <property type="entry name" value="P-loop containing nucleotide triphosphate hydrolases"/>
    <property type="match status" value="1"/>
</dbReference>
<dbReference type="GO" id="GO:0004798">
    <property type="term" value="F:dTMP kinase activity"/>
    <property type="evidence" value="ECO:0007669"/>
    <property type="project" value="UniProtKB-UniRule"/>
</dbReference>
<dbReference type="CDD" id="cd01672">
    <property type="entry name" value="TMPK"/>
    <property type="match status" value="1"/>
</dbReference>
<feature type="binding site" evidence="11">
    <location>
        <begin position="24"/>
        <end position="31"/>
    </location>
    <ligand>
        <name>ATP</name>
        <dbReference type="ChEBI" id="CHEBI:30616"/>
    </ligand>
</feature>
<keyword evidence="4 11" id="KW-0808">Transferase</keyword>
<feature type="domain" description="Thymidylate kinase-like" evidence="12">
    <location>
        <begin position="22"/>
        <end position="203"/>
    </location>
</feature>
<dbReference type="InterPro" id="IPR018095">
    <property type="entry name" value="Thymidylate_kin_CS"/>
</dbReference>
<evidence type="ECO:0000313" key="14">
    <source>
        <dbReference type="Proteomes" id="UP000727506"/>
    </source>
</evidence>
<dbReference type="GO" id="GO:0005829">
    <property type="term" value="C:cytosol"/>
    <property type="evidence" value="ECO:0007669"/>
    <property type="project" value="TreeGrafter"/>
</dbReference>